<keyword evidence="6" id="KW-1185">Reference proteome</keyword>
<feature type="compositionally biased region" description="Basic residues" evidence="3">
    <location>
        <begin position="259"/>
        <end position="274"/>
    </location>
</feature>
<reference evidence="5" key="1">
    <citation type="submission" date="2020-10" db="EMBL/GenBank/DDBJ databases">
        <title>Unveiling of a novel bifunctional photoreceptor, Dualchrome1, isolated from a cosmopolitan green alga.</title>
        <authorList>
            <person name="Suzuki S."/>
            <person name="Kawachi M."/>
        </authorList>
    </citation>
    <scope>NUCLEOTIDE SEQUENCE</scope>
    <source>
        <strain evidence="5">NIES 2893</strain>
    </source>
</reference>
<dbReference type="PANTHER" id="PTHR14790:SF15">
    <property type="entry name" value="RECQ-MEDIATED GENOME INSTABILITY PROTEIN 1"/>
    <property type="match status" value="1"/>
</dbReference>
<feature type="domain" description="RecQ mediated genome instability protein 1 OB-fold" evidence="4">
    <location>
        <begin position="57"/>
        <end position="173"/>
    </location>
</feature>
<organism evidence="5 6">
    <name type="scientific">Pycnococcus provasolii</name>
    <dbReference type="NCBI Taxonomy" id="41880"/>
    <lineage>
        <taxon>Eukaryota</taxon>
        <taxon>Viridiplantae</taxon>
        <taxon>Chlorophyta</taxon>
        <taxon>Pseudoscourfieldiophyceae</taxon>
        <taxon>Pseudoscourfieldiales</taxon>
        <taxon>Pycnococcaceae</taxon>
        <taxon>Pycnococcus</taxon>
    </lineage>
</organism>
<gene>
    <name evidence="5" type="ORF">PPROV_000575600</name>
</gene>
<evidence type="ECO:0000256" key="2">
    <source>
        <dbReference type="ARBA" id="ARBA00018987"/>
    </source>
</evidence>
<sequence length="504" mass="54162">MALAMASGVPGDATIADIRLQPAFREILGEHTRPPDALLAAILNLDWAVAVSPSMLPDNLAHVSELAERVVAQIDEVIDVAKPTADRYPKNEGDAVPVAGPRRCLKLLLRCGEKTAVAMEHRPCPQLSMATPAGSKIVLRKGLQVRRGLVLLRPEGVDVIGSGVPELMEAHRRAVASAHAPLFSTRAKGAAPANLAADGNPRLARMAQAAWNNGGGGGTQGAAPSSSAAAAAAAAAPAPSHPPMPRAQPQPQPPQPPPPHHHQHHNHPHPHPHHYQQQQQQQQQQRQFHSMGPISTSAVVVGEMDDDGFCEAVPFHHRLSSTDDDSDFCEIVEDRPAPRQPQPQPQPQPRPPAPARRTYNMLEPSRPNLTDLTDVTAHVAAPAVPLETPTLCPDRLIDIYEGRISHPRTFQCYGSFRSVETAGGGGWDAVFDDGSLGLAVHIERECASSADALLAFEGIVDLRVTPSASASDSSRRYDVMRLGAGLGRDRCLHLLERLEKRRRL</sequence>
<feature type="compositionally biased region" description="Pro residues" evidence="3">
    <location>
        <begin position="338"/>
        <end position="354"/>
    </location>
</feature>
<feature type="compositionally biased region" description="Low complexity" evidence="3">
    <location>
        <begin position="222"/>
        <end position="238"/>
    </location>
</feature>
<feature type="compositionally biased region" description="Pro residues" evidence="3">
    <location>
        <begin position="239"/>
        <end position="258"/>
    </location>
</feature>
<dbReference type="AlphaFoldDB" id="A0A830HK91"/>
<dbReference type="PANTHER" id="PTHR14790">
    <property type="entry name" value="RECQ-MEDIATED GENOME INSTABILITY PROTEIN 1 RMI1"/>
    <property type="match status" value="1"/>
</dbReference>
<feature type="region of interest" description="Disordered" evidence="3">
    <location>
        <begin position="335"/>
        <end position="358"/>
    </location>
</feature>
<dbReference type="InterPro" id="IPR013894">
    <property type="entry name" value="RMI1_OB"/>
</dbReference>
<evidence type="ECO:0000313" key="6">
    <source>
        <dbReference type="Proteomes" id="UP000660262"/>
    </source>
</evidence>
<dbReference type="GO" id="GO:0016604">
    <property type="term" value="C:nuclear body"/>
    <property type="evidence" value="ECO:0007669"/>
    <property type="project" value="TreeGrafter"/>
</dbReference>
<proteinExistence type="inferred from homology"/>
<name>A0A830HK91_9CHLO</name>
<accession>A0A830HK91</accession>
<dbReference type="EMBL" id="BNJQ01000015">
    <property type="protein sequence ID" value="GHP07013.1"/>
    <property type="molecule type" value="Genomic_DNA"/>
</dbReference>
<dbReference type="Pfam" id="PF08585">
    <property type="entry name" value="RMI1_N_C"/>
    <property type="match status" value="1"/>
</dbReference>
<protein>
    <recommendedName>
        <fullName evidence="2">RecQ-mediated genome instability protein 1</fullName>
    </recommendedName>
</protein>
<dbReference type="Proteomes" id="UP000660262">
    <property type="component" value="Unassembled WGS sequence"/>
</dbReference>
<feature type="region of interest" description="Disordered" evidence="3">
    <location>
        <begin position="210"/>
        <end position="290"/>
    </location>
</feature>
<dbReference type="GO" id="GO:0000712">
    <property type="term" value="P:resolution of meiotic recombination intermediates"/>
    <property type="evidence" value="ECO:0007669"/>
    <property type="project" value="TreeGrafter"/>
</dbReference>
<evidence type="ECO:0000259" key="4">
    <source>
        <dbReference type="Pfam" id="PF08585"/>
    </source>
</evidence>
<feature type="compositionally biased region" description="Low complexity" evidence="3">
    <location>
        <begin position="275"/>
        <end position="285"/>
    </location>
</feature>
<comment type="similarity">
    <text evidence="1">Belongs to the RMI1 family.</text>
</comment>
<dbReference type="GO" id="GO:0031422">
    <property type="term" value="C:RecQ family helicase-topoisomerase III complex"/>
    <property type="evidence" value="ECO:0007669"/>
    <property type="project" value="TreeGrafter"/>
</dbReference>
<evidence type="ECO:0000256" key="3">
    <source>
        <dbReference type="SAM" id="MobiDB-lite"/>
    </source>
</evidence>
<dbReference type="InterPro" id="IPR042470">
    <property type="entry name" value="RMI1_N_C_sf"/>
</dbReference>
<evidence type="ECO:0000256" key="1">
    <source>
        <dbReference type="ARBA" id="ARBA00006395"/>
    </source>
</evidence>
<comment type="caution">
    <text evidence="5">The sequence shown here is derived from an EMBL/GenBank/DDBJ whole genome shotgun (WGS) entry which is preliminary data.</text>
</comment>
<dbReference type="GO" id="GO:0000724">
    <property type="term" value="P:double-strand break repair via homologous recombination"/>
    <property type="evidence" value="ECO:0007669"/>
    <property type="project" value="TreeGrafter"/>
</dbReference>
<evidence type="ECO:0000313" key="5">
    <source>
        <dbReference type="EMBL" id="GHP07013.1"/>
    </source>
</evidence>
<dbReference type="Gene3D" id="2.40.50.770">
    <property type="entry name" value="RecQ-mediated genome instability protein Rmi1, C-terminal domain"/>
    <property type="match status" value="1"/>
</dbReference>